<organism evidence="8 9">
    <name type="scientific">Drosophila busckii</name>
    <name type="common">Fruit fly</name>
    <dbReference type="NCBI Taxonomy" id="30019"/>
    <lineage>
        <taxon>Eukaryota</taxon>
        <taxon>Metazoa</taxon>
        <taxon>Ecdysozoa</taxon>
        <taxon>Arthropoda</taxon>
        <taxon>Hexapoda</taxon>
        <taxon>Insecta</taxon>
        <taxon>Pterygota</taxon>
        <taxon>Neoptera</taxon>
        <taxon>Endopterygota</taxon>
        <taxon>Diptera</taxon>
        <taxon>Brachycera</taxon>
        <taxon>Muscomorpha</taxon>
        <taxon>Ephydroidea</taxon>
        <taxon>Drosophilidae</taxon>
        <taxon>Drosophila</taxon>
    </lineage>
</organism>
<evidence type="ECO:0000256" key="6">
    <source>
        <dbReference type="RuleBase" id="RU361235"/>
    </source>
</evidence>
<dbReference type="Gene3D" id="3.40.50.1820">
    <property type="entry name" value="alpha/beta hydrolase"/>
    <property type="match status" value="1"/>
</dbReference>
<evidence type="ECO:0000256" key="4">
    <source>
        <dbReference type="ARBA" id="ARBA00023157"/>
    </source>
</evidence>
<feature type="domain" description="Carboxylesterase type B" evidence="7">
    <location>
        <begin position="27"/>
        <end position="501"/>
    </location>
</feature>
<comment type="similarity">
    <text evidence="1 6">Belongs to the type-B carboxylesterase/lipase family.</text>
</comment>
<dbReference type="AlphaFoldDB" id="A0A0M3QTK6"/>
<dbReference type="STRING" id="30019.A0A0M3QTK6"/>
<evidence type="ECO:0000313" key="9">
    <source>
        <dbReference type="Proteomes" id="UP000494163"/>
    </source>
</evidence>
<dbReference type="SMR" id="A0A0M3QTK6"/>
<dbReference type="ESTHER" id="drobs-a0a0m3qtk6">
    <property type="family name" value="Carb_B_Arthropoda"/>
</dbReference>
<dbReference type="Pfam" id="PF00135">
    <property type="entry name" value="COesterase"/>
    <property type="match status" value="1"/>
</dbReference>
<dbReference type="InterPro" id="IPR050309">
    <property type="entry name" value="Type-B_Carboxylest/Lipase"/>
</dbReference>
<dbReference type="InterPro" id="IPR029058">
    <property type="entry name" value="AB_hydrolase_fold"/>
</dbReference>
<dbReference type="InterPro" id="IPR002018">
    <property type="entry name" value="CarbesteraseB"/>
</dbReference>
<evidence type="ECO:0000313" key="8">
    <source>
        <dbReference type="EMBL" id="ALC39049.1"/>
    </source>
</evidence>
<keyword evidence="5" id="KW-0325">Glycoprotein</keyword>
<keyword evidence="3 6" id="KW-0378">Hydrolase</keyword>
<dbReference type="InterPro" id="IPR019826">
    <property type="entry name" value="Carboxylesterase_B_AS"/>
</dbReference>
<keyword evidence="9" id="KW-1185">Reference proteome</keyword>
<sequence length="536" mass="60126">MERALKKYLLLLLPLLLLPCGCLSDKDIVVNTTLGLIEGTSMKSFSGKQIFAFRGVPYADPPLGELRFAEPRPVQAWNDRVLKATTDSLVCPQKGMTVFMSEDCLKLNVFTKNLNGSLPVIVYIHGGANVLGSGHSRYEAGPEYLLEHELLLVAFNYRLGALGFLNGGNYGYLDQVLALKWVQRHIAKFGGDPRNVTIMGMSAGSMAVSLHLVSPLSQGLFQRAILMSGSATNHYSIQNGYWTSLLARQFACPMYAPYLVAACLRNVTWQRIMEVCADWEPYKFVNMKWNYEVDYSFLPAHPSELLAQGQFERVPLLVSFAANELDYSTYELFLFDYNETKSRRLRDFYLGEELSELNETNVEQFGQIFSDAILGHGVHRLVQLAKQHTSVYYTRMDYVGQRSLSAPQIGPEKKLKGVGHADDLQYVMPGLWYGSLMDKDHPDVFMMQRLTQWFAHFAATGQPLSDLASWPPVNATHTNLLYNNVTTSLGSAAYAERYALWDELFPMVTRSAASRQIFLNAASLFVALTALGCKLM</sequence>
<protein>
    <recommendedName>
        <fullName evidence="6">Carboxylic ester hydrolase</fullName>
        <ecNumber evidence="6">3.1.1.-</ecNumber>
    </recommendedName>
</protein>
<dbReference type="OMA" id="DGIIGHG"/>
<feature type="chain" id="PRO_5005731971" description="Carboxylic ester hydrolase" evidence="6">
    <location>
        <begin position="25"/>
        <end position="536"/>
    </location>
</feature>
<accession>A0A0M3QTK6</accession>
<keyword evidence="6" id="KW-0732">Signal</keyword>
<dbReference type="EC" id="3.1.1.-" evidence="6"/>
<evidence type="ECO:0000256" key="5">
    <source>
        <dbReference type="ARBA" id="ARBA00023180"/>
    </source>
</evidence>
<feature type="signal peptide" evidence="6">
    <location>
        <begin position="1"/>
        <end position="24"/>
    </location>
</feature>
<keyword evidence="2" id="KW-0719">Serine esterase</keyword>
<dbReference type="OrthoDB" id="6846267at2759"/>
<evidence type="ECO:0000256" key="1">
    <source>
        <dbReference type="ARBA" id="ARBA00005964"/>
    </source>
</evidence>
<dbReference type="EMBL" id="CP012523">
    <property type="protein sequence ID" value="ALC39049.1"/>
    <property type="molecule type" value="Genomic_DNA"/>
</dbReference>
<evidence type="ECO:0000259" key="7">
    <source>
        <dbReference type="Pfam" id="PF00135"/>
    </source>
</evidence>
<dbReference type="GO" id="GO:0052689">
    <property type="term" value="F:carboxylic ester hydrolase activity"/>
    <property type="evidence" value="ECO:0007669"/>
    <property type="project" value="UniProtKB-KW"/>
</dbReference>
<dbReference type="Proteomes" id="UP000494163">
    <property type="component" value="Chromosome 2L"/>
</dbReference>
<evidence type="ECO:0000256" key="3">
    <source>
        <dbReference type="ARBA" id="ARBA00022801"/>
    </source>
</evidence>
<dbReference type="PROSITE" id="PS00122">
    <property type="entry name" value="CARBOXYLESTERASE_B_1"/>
    <property type="match status" value="1"/>
</dbReference>
<keyword evidence="4" id="KW-1015">Disulfide bond</keyword>
<gene>
    <name evidence="8" type="ORF">Dbus_chr2Lg1134</name>
</gene>
<dbReference type="PANTHER" id="PTHR11559">
    <property type="entry name" value="CARBOXYLESTERASE"/>
    <property type="match status" value="1"/>
</dbReference>
<proteinExistence type="inferred from homology"/>
<reference evidence="8 9" key="1">
    <citation type="submission" date="2015-08" db="EMBL/GenBank/DDBJ databases">
        <title>Ancestral chromatin configuration constrains chromatin evolution on differentiating sex chromosomes in Drosophila.</title>
        <authorList>
            <person name="Zhou Q."/>
            <person name="Bachtrog D."/>
        </authorList>
    </citation>
    <scope>NUCLEOTIDE SEQUENCE [LARGE SCALE GENOMIC DNA]</scope>
    <source>
        <tissue evidence="8">Whole larvae</tissue>
    </source>
</reference>
<name>A0A0M3QTK6_DROBS</name>
<evidence type="ECO:0000256" key="2">
    <source>
        <dbReference type="ARBA" id="ARBA00022487"/>
    </source>
</evidence>
<dbReference type="SUPFAM" id="SSF53474">
    <property type="entry name" value="alpha/beta-Hydrolases"/>
    <property type="match status" value="1"/>
</dbReference>